<dbReference type="PROSITE" id="PS50110">
    <property type="entry name" value="RESPONSE_REGULATORY"/>
    <property type="match status" value="1"/>
</dbReference>
<evidence type="ECO:0000259" key="4">
    <source>
        <dbReference type="PROSITE" id="PS50043"/>
    </source>
</evidence>
<evidence type="ECO:0000256" key="2">
    <source>
        <dbReference type="ARBA" id="ARBA00023125"/>
    </source>
</evidence>
<dbReference type="Pfam" id="PF00072">
    <property type="entry name" value="Response_reg"/>
    <property type="match status" value="1"/>
</dbReference>
<reference evidence="6 7" key="1">
    <citation type="submission" date="2020-10" db="EMBL/GenBank/DDBJ databases">
        <title>Phylogeny of dyella-like bacteria.</title>
        <authorList>
            <person name="Fu J."/>
        </authorList>
    </citation>
    <scope>NUCLEOTIDE SEQUENCE [LARGE SCALE GENOMIC DNA]</scope>
    <source>
        <strain evidence="6 7">BB4</strain>
    </source>
</reference>
<dbReference type="CDD" id="cd17535">
    <property type="entry name" value="REC_NarL-like"/>
    <property type="match status" value="1"/>
</dbReference>
<dbReference type="InterPro" id="IPR001789">
    <property type="entry name" value="Sig_transdc_resp-reg_receiver"/>
</dbReference>
<dbReference type="SMART" id="SM00421">
    <property type="entry name" value="HTH_LUXR"/>
    <property type="match status" value="1"/>
</dbReference>
<dbReference type="InterPro" id="IPR000792">
    <property type="entry name" value="Tscrpt_reg_LuxR_C"/>
</dbReference>
<evidence type="ECO:0000259" key="5">
    <source>
        <dbReference type="PROSITE" id="PS50110"/>
    </source>
</evidence>
<dbReference type="PRINTS" id="PR00038">
    <property type="entry name" value="HTHLUXR"/>
</dbReference>
<dbReference type="InterPro" id="IPR039420">
    <property type="entry name" value="WalR-like"/>
</dbReference>
<name>A0ABW8KDJ0_9GAMM</name>
<dbReference type="InterPro" id="IPR011006">
    <property type="entry name" value="CheY-like_superfamily"/>
</dbReference>
<feature type="domain" description="HTH luxR-type" evidence="4">
    <location>
        <begin position="182"/>
        <end position="247"/>
    </location>
</feature>
<dbReference type="SUPFAM" id="SSF46894">
    <property type="entry name" value="C-terminal effector domain of the bipartite response regulators"/>
    <property type="match status" value="1"/>
</dbReference>
<accession>A0ABW8KDJ0</accession>
<keyword evidence="2" id="KW-0238">DNA-binding</keyword>
<feature type="modified residue" description="4-aspartylphosphate" evidence="3">
    <location>
        <position position="96"/>
    </location>
</feature>
<dbReference type="PROSITE" id="PS50043">
    <property type="entry name" value="HTH_LUXR_2"/>
    <property type="match status" value="1"/>
</dbReference>
<dbReference type="CDD" id="cd06170">
    <property type="entry name" value="LuxR_C_like"/>
    <property type="match status" value="1"/>
</dbReference>
<proteinExistence type="predicted"/>
<organism evidence="6 7">
    <name type="scientific">Dyella koreensis</name>
    <dbReference type="NCBI Taxonomy" id="311235"/>
    <lineage>
        <taxon>Bacteria</taxon>
        <taxon>Pseudomonadati</taxon>
        <taxon>Pseudomonadota</taxon>
        <taxon>Gammaproteobacteria</taxon>
        <taxon>Lysobacterales</taxon>
        <taxon>Rhodanobacteraceae</taxon>
        <taxon>Dyella</taxon>
    </lineage>
</organism>
<dbReference type="SUPFAM" id="SSF52172">
    <property type="entry name" value="CheY-like"/>
    <property type="match status" value="1"/>
</dbReference>
<dbReference type="InterPro" id="IPR058245">
    <property type="entry name" value="NreC/VraR/RcsB-like_REC"/>
</dbReference>
<evidence type="ECO:0000313" key="7">
    <source>
        <dbReference type="Proteomes" id="UP001620408"/>
    </source>
</evidence>
<dbReference type="InterPro" id="IPR016032">
    <property type="entry name" value="Sig_transdc_resp-reg_C-effctor"/>
</dbReference>
<sequence>MLLIDMLNLHSRIVILLRRRRTAEAPSRARQEEMPPMNASVDQNIKIILADDHPIIRKGVMAVLNGSDIQVVGEASCPAELLSLVERVDCDAVVTDYVMPSDGSPDGIRLIERLRASHPGVPIVVLTMIRNVGLLQALLAAGVKAIVDKTTAMAEVHTAVRLAVLGHVFVSATFEGRLARFGTHSVNKLTDREGEVIRLLVAGMSVTEIARKLERSVKTVSKQKTDAMKKLGLRSDMEIYAYAMEVGY</sequence>
<keyword evidence="7" id="KW-1185">Reference proteome</keyword>
<keyword evidence="1 3" id="KW-0597">Phosphoprotein</keyword>
<feature type="domain" description="Response regulatory" evidence="5">
    <location>
        <begin position="46"/>
        <end position="164"/>
    </location>
</feature>
<dbReference type="Proteomes" id="UP001620408">
    <property type="component" value="Unassembled WGS sequence"/>
</dbReference>
<comment type="caution">
    <text evidence="6">The sequence shown here is derived from an EMBL/GenBank/DDBJ whole genome shotgun (WGS) entry which is preliminary data.</text>
</comment>
<protein>
    <submittedName>
        <fullName evidence="6">Response regulator transcription factor</fullName>
    </submittedName>
</protein>
<dbReference type="Gene3D" id="1.10.10.10">
    <property type="entry name" value="Winged helix-like DNA-binding domain superfamily/Winged helix DNA-binding domain"/>
    <property type="match status" value="1"/>
</dbReference>
<evidence type="ECO:0000256" key="3">
    <source>
        <dbReference type="PROSITE-ProRule" id="PRU00169"/>
    </source>
</evidence>
<gene>
    <name evidence="6" type="ORF">ISS97_19810</name>
</gene>
<dbReference type="SMART" id="SM00448">
    <property type="entry name" value="REC"/>
    <property type="match status" value="1"/>
</dbReference>
<evidence type="ECO:0000313" key="6">
    <source>
        <dbReference type="EMBL" id="MFK2919519.1"/>
    </source>
</evidence>
<dbReference type="Pfam" id="PF00196">
    <property type="entry name" value="GerE"/>
    <property type="match status" value="1"/>
</dbReference>
<dbReference type="EMBL" id="JADIKD010000012">
    <property type="protein sequence ID" value="MFK2919519.1"/>
    <property type="molecule type" value="Genomic_DNA"/>
</dbReference>
<dbReference type="InterPro" id="IPR036388">
    <property type="entry name" value="WH-like_DNA-bd_sf"/>
</dbReference>
<dbReference type="Gene3D" id="3.40.50.2300">
    <property type="match status" value="1"/>
</dbReference>
<dbReference type="RefSeq" id="WP_379984439.1">
    <property type="nucleotide sequence ID" value="NZ_JADIKD010000012.1"/>
</dbReference>
<evidence type="ECO:0000256" key="1">
    <source>
        <dbReference type="ARBA" id="ARBA00022553"/>
    </source>
</evidence>
<dbReference type="PANTHER" id="PTHR43214">
    <property type="entry name" value="TWO-COMPONENT RESPONSE REGULATOR"/>
    <property type="match status" value="1"/>
</dbReference>
<dbReference type="PANTHER" id="PTHR43214:SF17">
    <property type="entry name" value="TRANSCRIPTIONAL REGULATORY PROTEIN RCSB"/>
    <property type="match status" value="1"/>
</dbReference>